<name>C3ZRV1_BRAFL</name>
<dbReference type="CDD" id="cd09009">
    <property type="entry name" value="PNP-EcPNPII_like"/>
    <property type="match status" value="1"/>
</dbReference>
<dbReference type="InterPro" id="IPR018099">
    <property type="entry name" value="Purine_phosphorylase-2_CS"/>
</dbReference>
<evidence type="ECO:0000256" key="15">
    <source>
        <dbReference type="ARBA" id="ARBA00054498"/>
    </source>
</evidence>
<evidence type="ECO:0000256" key="13">
    <source>
        <dbReference type="ARBA" id="ARBA00031036"/>
    </source>
</evidence>
<dbReference type="PANTHER" id="PTHR11904:SF9">
    <property type="entry name" value="PURINE NUCLEOSIDE PHOSPHORYLASE-RELATED"/>
    <property type="match status" value="1"/>
</dbReference>
<evidence type="ECO:0000256" key="10">
    <source>
        <dbReference type="ARBA" id="ARBA00023929"/>
    </source>
</evidence>
<dbReference type="PANTHER" id="PTHR11904">
    <property type="entry name" value="METHYLTHIOADENOSINE/PURINE NUCLEOSIDE PHOSPHORYLASE"/>
    <property type="match status" value="1"/>
</dbReference>
<keyword evidence="7" id="KW-0808">Transferase</keyword>
<comment type="catalytic activity">
    <reaction evidence="9">
        <text>inosine + phosphate = alpha-D-ribose 1-phosphate + hypoxanthine</text>
        <dbReference type="Rhea" id="RHEA:27646"/>
        <dbReference type="ChEBI" id="CHEBI:17368"/>
        <dbReference type="ChEBI" id="CHEBI:17596"/>
        <dbReference type="ChEBI" id="CHEBI:43474"/>
        <dbReference type="ChEBI" id="CHEBI:57720"/>
        <dbReference type="EC" id="2.4.2.1"/>
    </reaction>
</comment>
<evidence type="ECO:0000256" key="11">
    <source>
        <dbReference type="ARBA" id="ARBA00023950"/>
    </source>
</evidence>
<dbReference type="STRING" id="7739.C3ZRV1"/>
<dbReference type="InterPro" id="IPR000845">
    <property type="entry name" value="Nucleoside_phosphorylase_d"/>
</dbReference>
<feature type="non-terminal residue" evidence="17">
    <location>
        <position position="1"/>
    </location>
</feature>
<evidence type="ECO:0000259" key="16">
    <source>
        <dbReference type="Pfam" id="PF01048"/>
    </source>
</evidence>
<protein>
    <recommendedName>
        <fullName evidence="5">Purine nucleoside phosphorylase</fullName>
        <ecNumber evidence="4">2.4.2.1</ecNumber>
    </recommendedName>
    <alternativeName>
        <fullName evidence="14">Inosine phosphorylase</fullName>
    </alternativeName>
    <alternativeName>
        <fullName evidence="13">Inosine-guanosine phosphorylase</fullName>
    </alternativeName>
</protein>
<evidence type="ECO:0000256" key="5">
    <source>
        <dbReference type="ARBA" id="ARBA00013834"/>
    </source>
</evidence>
<dbReference type="GO" id="GO:0004731">
    <property type="term" value="F:purine-nucleoside phosphorylase activity"/>
    <property type="evidence" value="ECO:0007669"/>
    <property type="project" value="UniProtKB-EC"/>
</dbReference>
<comment type="catalytic activity">
    <reaction evidence="12">
        <text>guanosine + phosphate = alpha-D-ribose 1-phosphate + guanine</text>
        <dbReference type="Rhea" id="RHEA:13233"/>
        <dbReference type="ChEBI" id="CHEBI:16235"/>
        <dbReference type="ChEBI" id="CHEBI:16750"/>
        <dbReference type="ChEBI" id="CHEBI:43474"/>
        <dbReference type="ChEBI" id="CHEBI:57720"/>
        <dbReference type="EC" id="2.4.2.1"/>
    </reaction>
</comment>
<reference evidence="17" key="1">
    <citation type="journal article" date="2008" name="Nature">
        <title>The amphioxus genome and the evolution of the chordate karyotype.</title>
        <authorList>
            <consortium name="US DOE Joint Genome Institute (JGI-PGF)"/>
            <person name="Putnam N.H."/>
            <person name="Butts T."/>
            <person name="Ferrier D.E.K."/>
            <person name="Furlong R.F."/>
            <person name="Hellsten U."/>
            <person name="Kawashima T."/>
            <person name="Robinson-Rechavi M."/>
            <person name="Shoguchi E."/>
            <person name="Terry A."/>
            <person name="Yu J.-K."/>
            <person name="Benito-Gutierrez E.L."/>
            <person name="Dubchak I."/>
            <person name="Garcia-Fernandez J."/>
            <person name="Gibson-Brown J.J."/>
            <person name="Grigoriev I.V."/>
            <person name="Horton A.C."/>
            <person name="de Jong P.J."/>
            <person name="Jurka J."/>
            <person name="Kapitonov V.V."/>
            <person name="Kohara Y."/>
            <person name="Kuroki Y."/>
            <person name="Lindquist E."/>
            <person name="Lucas S."/>
            <person name="Osoegawa K."/>
            <person name="Pennacchio L.A."/>
            <person name="Salamov A.A."/>
            <person name="Satou Y."/>
            <person name="Sauka-Spengler T."/>
            <person name="Schmutz J."/>
            <person name="Shin-I T."/>
            <person name="Toyoda A."/>
            <person name="Bronner-Fraser M."/>
            <person name="Fujiyama A."/>
            <person name="Holland L.Z."/>
            <person name="Holland P.W.H."/>
            <person name="Satoh N."/>
            <person name="Rokhsar D.S."/>
        </authorList>
    </citation>
    <scope>NUCLEOTIDE SEQUENCE [LARGE SCALE GENOMIC DNA]</scope>
    <source>
        <strain evidence="17">S238N-H82</strain>
        <tissue evidence="17">Testes</tissue>
    </source>
</reference>
<evidence type="ECO:0000256" key="6">
    <source>
        <dbReference type="ARBA" id="ARBA00022676"/>
    </source>
</evidence>
<keyword evidence="8" id="KW-0660">Purine salvage</keyword>
<dbReference type="NCBIfam" id="TIGR01700">
    <property type="entry name" value="PNPH"/>
    <property type="match status" value="1"/>
</dbReference>
<gene>
    <name evidence="17" type="ORF">BRAFLDRAFT_238286</name>
</gene>
<evidence type="ECO:0000256" key="3">
    <source>
        <dbReference type="ARBA" id="ARBA00011233"/>
    </source>
</evidence>
<dbReference type="InterPro" id="IPR011270">
    <property type="entry name" value="Pur_Nuc_Pase_Ino/Guo-sp"/>
</dbReference>
<dbReference type="Gene3D" id="3.40.50.1580">
    <property type="entry name" value="Nucleoside phosphorylase domain"/>
    <property type="match status" value="1"/>
</dbReference>
<evidence type="ECO:0000256" key="12">
    <source>
        <dbReference type="ARBA" id="ARBA00023970"/>
    </source>
</evidence>
<dbReference type="PROSITE" id="PS01240">
    <property type="entry name" value="PNP_MTAP_2"/>
    <property type="match status" value="1"/>
</dbReference>
<organism>
    <name type="scientific">Branchiostoma floridae</name>
    <name type="common">Florida lancelet</name>
    <name type="synonym">Amphioxus</name>
    <dbReference type="NCBI Taxonomy" id="7739"/>
    <lineage>
        <taxon>Eukaryota</taxon>
        <taxon>Metazoa</taxon>
        <taxon>Chordata</taxon>
        <taxon>Cephalochordata</taxon>
        <taxon>Leptocardii</taxon>
        <taxon>Amphioxiformes</taxon>
        <taxon>Branchiostomatidae</taxon>
        <taxon>Branchiostoma</taxon>
    </lineage>
</organism>
<feature type="domain" description="Nucleoside phosphorylase" evidence="16">
    <location>
        <begin position="21"/>
        <end position="273"/>
    </location>
</feature>
<dbReference type="NCBIfam" id="NF006054">
    <property type="entry name" value="PRK08202.1"/>
    <property type="match status" value="1"/>
</dbReference>
<evidence type="ECO:0000256" key="4">
    <source>
        <dbReference type="ARBA" id="ARBA00011886"/>
    </source>
</evidence>
<comment type="catalytic activity">
    <reaction evidence="11">
        <text>2'-deoxyinosine + phosphate = 2-deoxy-alpha-D-ribose 1-phosphate + hypoxanthine</text>
        <dbReference type="Rhea" id="RHEA:27750"/>
        <dbReference type="ChEBI" id="CHEBI:17368"/>
        <dbReference type="ChEBI" id="CHEBI:28997"/>
        <dbReference type="ChEBI" id="CHEBI:43474"/>
        <dbReference type="ChEBI" id="CHEBI:57259"/>
        <dbReference type="EC" id="2.4.2.1"/>
    </reaction>
</comment>
<dbReference type="InterPro" id="IPR035994">
    <property type="entry name" value="Nucleoside_phosphorylase_sf"/>
</dbReference>
<sequence>TYEDIQHISDFLLKTTKYRPKVAVICGSGLGGLADVVQQQDVIDYRDIPNFPQSTVQGHRGRLVFGHLAGKSVICMQGRFHQYQGYPLWKVAMPVRVFKMIGVETLFVTNAAGGLNRNYNIGDIMIVKDHISMPGMTTDNPLKGFYDERFGKPSSPVTELYDRGLRELARRVAGDLGLGEAVREGVLVQVGGPSFDTVSVFNMLRRLGADCVGMSSAPEVTVARHCGIRVLGLSLVTDMAPMESDLPPTNHQEILQTAKTRAVDVQNLVCEMISQLPNNNDSVQPS</sequence>
<dbReference type="Pfam" id="PF01048">
    <property type="entry name" value="PNP_UDP_1"/>
    <property type="match status" value="1"/>
</dbReference>
<dbReference type="AlphaFoldDB" id="C3ZRV1"/>
<accession>C3ZRV1</accession>
<dbReference type="NCBIfam" id="TIGR01697">
    <property type="entry name" value="PNPH-PUNA-XAPA"/>
    <property type="match status" value="1"/>
</dbReference>
<dbReference type="UniPathway" id="UPA00606"/>
<dbReference type="FunFam" id="3.40.50.1580:FF:000004">
    <property type="entry name" value="Purine nucleoside phosphorylase"/>
    <property type="match status" value="1"/>
</dbReference>
<keyword evidence="6" id="KW-0328">Glycosyltransferase</keyword>
<dbReference type="InParanoid" id="C3ZRV1"/>
<comment type="similarity">
    <text evidence="2">Belongs to the PNP/MTAP phosphorylase family.</text>
</comment>
<dbReference type="InterPro" id="IPR011268">
    <property type="entry name" value="Purine_phosphorylase"/>
</dbReference>
<evidence type="ECO:0000256" key="8">
    <source>
        <dbReference type="ARBA" id="ARBA00022726"/>
    </source>
</evidence>
<evidence type="ECO:0000256" key="7">
    <source>
        <dbReference type="ARBA" id="ARBA00022679"/>
    </source>
</evidence>
<dbReference type="EMBL" id="GG666667">
    <property type="protein sequence ID" value="EEN44751.1"/>
    <property type="molecule type" value="Genomic_DNA"/>
</dbReference>
<evidence type="ECO:0000256" key="1">
    <source>
        <dbReference type="ARBA" id="ARBA00005058"/>
    </source>
</evidence>
<comment type="pathway">
    <text evidence="1">Purine metabolism; purine nucleoside salvage.</text>
</comment>
<proteinExistence type="inferred from homology"/>
<evidence type="ECO:0000256" key="14">
    <source>
        <dbReference type="ARBA" id="ARBA00033072"/>
    </source>
</evidence>
<evidence type="ECO:0000313" key="17">
    <source>
        <dbReference type="EMBL" id="EEN44751.1"/>
    </source>
</evidence>
<evidence type="ECO:0000256" key="9">
    <source>
        <dbReference type="ARBA" id="ARBA00023918"/>
    </source>
</evidence>
<evidence type="ECO:0000256" key="2">
    <source>
        <dbReference type="ARBA" id="ARBA00006751"/>
    </source>
</evidence>
<dbReference type="EC" id="2.4.2.1" evidence="4"/>
<comment type="subunit">
    <text evidence="3">Homotrimer.</text>
</comment>
<dbReference type="eggNOG" id="KOG3984">
    <property type="taxonomic scope" value="Eukaryota"/>
</dbReference>
<comment type="function">
    <text evidence="15">Catalyzes the phosphorolytic breakdown of the N-glycosidic bond in the beta-(deoxy)ribonucleoside molecules, with the formation of the corresponding free purine bases and pentose-1-phosphate. Preferentially acts on 6-oxopurine nucleosides including inosine and guanosine.</text>
</comment>
<dbReference type="SUPFAM" id="SSF53167">
    <property type="entry name" value="Purine and uridine phosphorylases"/>
    <property type="match status" value="1"/>
</dbReference>
<dbReference type="PIRSF" id="PIRSF000477">
    <property type="entry name" value="PurNPase"/>
    <property type="match status" value="1"/>
</dbReference>
<dbReference type="GO" id="GO:0006166">
    <property type="term" value="P:purine ribonucleoside salvage"/>
    <property type="evidence" value="ECO:0007669"/>
    <property type="project" value="UniProtKB-KW"/>
</dbReference>
<comment type="catalytic activity">
    <reaction evidence="10">
        <text>2'-deoxyguanosine + phosphate = 2-deoxy-alpha-D-ribose 1-phosphate + guanine</text>
        <dbReference type="Rhea" id="RHEA:27738"/>
        <dbReference type="ChEBI" id="CHEBI:16235"/>
        <dbReference type="ChEBI" id="CHEBI:17172"/>
        <dbReference type="ChEBI" id="CHEBI:43474"/>
        <dbReference type="ChEBI" id="CHEBI:57259"/>
        <dbReference type="EC" id="2.4.2.1"/>
    </reaction>
</comment>